<dbReference type="Proteomes" id="UP000838878">
    <property type="component" value="Chromosome 1"/>
</dbReference>
<dbReference type="EMBL" id="OV170221">
    <property type="protein sequence ID" value="CAH0714078.1"/>
    <property type="molecule type" value="Genomic_DNA"/>
</dbReference>
<feature type="region of interest" description="Disordered" evidence="1">
    <location>
        <begin position="1"/>
        <end position="36"/>
    </location>
</feature>
<protein>
    <submittedName>
        <fullName evidence="2">Uncharacterized protein</fullName>
    </submittedName>
</protein>
<evidence type="ECO:0000256" key="1">
    <source>
        <dbReference type="SAM" id="MobiDB-lite"/>
    </source>
</evidence>
<organism evidence="2 3">
    <name type="scientific">Brenthis ino</name>
    <name type="common">lesser marbled fritillary</name>
    <dbReference type="NCBI Taxonomy" id="405034"/>
    <lineage>
        <taxon>Eukaryota</taxon>
        <taxon>Metazoa</taxon>
        <taxon>Ecdysozoa</taxon>
        <taxon>Arthropoda</taxon>
        <taxon>Hexapoda</taxon>
        <taxon>Insecta</taxon>
        <taxon>Pterygota</taxon>
        <taxon>Neoptera</taxon>
        <taxon>Endopterygota</taxon>
        <taxon>Lepidoptera</taxon>
        <taxon>Glossata</taxon>
        <taxon>Ditrysia</taxon>
        <taxon>Papilionoidea</taxon>
        <taxon>Nymphalidae</taxon>
        <taxon>Heliconiinae</taxon>
        <taxon>Argynnini</taxon>
        <taxon>Brenthis</taxon>
    </lineage>
</organism>
<dbReference type="AlphaFoldDB" id="A0A8J9U551"/>
<accession>A0A8J9U551</accession>
<reference evidence="2" key="1">
    <citation type="submission" date="2021-12" db="EMBL/GenBank/DDBJ databases">
        <authorList>
            <person name="Martin H S."/>
        </authorList>
    </citation>
    <scope>NUCLEOTIDE SEQUENCE</scope>
</reference>
<dbReference type="OrthoDB" id="6159421at2759"/>
<evidence type="ECO:0000313" key="2">
    <source>
        <dbReference type="EMBL" id="CAH0714078.1"/>
    </source>
</evidence>
<proteinExistence type="predicted"/>
<sequence>MNESEGEQECGVSTPKKKRVERGDLKVKKKHRQQKYGVEWESDPKFSKWLTRDPQDNFKSRCKALDPTLIPMEKNKNIQYGYRSYDVSCQL</sequence>
<evidence type="ECO:0000313" key="3">
    <source>
        <dbReference type="Proteomes" id="UP000838878"/>
    </source>
</evidence>
<feature type="non-terminal residue" evidence="2">
    <location>
        <position position="91"/>
    </location>
</feature>
<keyword evidence="3" id="KW-1185">Reference proteome</keyword>
<name>A0A8J9U551_9NEOP</name>
<gene>
    <name evidence="2" type="ORF">BINO364_LOCUS1163</name>
</gene>